<name>A0A811UWF5_CERCA</name>
<dbReference type="Proteomes" id="UP000606786">
    <property type="component" value="Unassembled WGS sequence"/>
</dbReference>
<reference evidence="2" key="1">
    <citation type="submission" date="2020-11" db="EMBL/GenBank/DDBJ databases">
        <authorList>
            <person name="Whitehead M."/>
        </authorList>
    </citation>
    <scope>NUCLEOTIDE SEQUENCE</scope>
    <source>
        <strain evidence="2">EGII</strain>
    </source>
</reference>
<evidence type="ECO:0000256" key="1">
    <source>
        <dbReference type="SAM" id="MobiDB-lite"/>
    </source>
</evidence>
<feature type="region of interest" description="Disordered" evidence="1">
    <location>
        <begin position="27"/>
        <end position="51"/>
    </location>
</feature>
<proteinExistence type="predicted"/>
<protein>
    <submittedName>
        <fullName evidence="2">(Mediterranean fruit fly) hypothetical protein</fullName>
    </submittedName>
</protein>
<organism evidence="2 3">
    <name type="scientific">Ceratitis capitata</name>
    <name type="common">Mediterranean fruit fly</name>
    <name type="synonym">Tephritis capitata</name>
    <dbReference type="NCBI Taxonomy" id="7213"/>
    <lineage>
        <taxon>Eukaryota</taxon>
        <taxon>Metazoa</taxon>
        <taxon>Ecdysozoa</taxon>
        <taxon>Arthropoda</taxon>
        <taxon>Hexapoda</taxon>
        <taxon>Insecta</taxon>
        <taxon>Pterygota</taxon>
        <taxon>Neoptera</taxon>
        <taxon>Endopterygota</taxon>
        <taxon>Diptera</taxon>
        <taxon>Brachycera</taxon>
        <taxon>Muscomorpha</taxon>
        <taxon>Tephritoidea</taxon>
        <taxon>Tephritidae</taxon>
        <taxon>Ceratitis</taxon>
        <taxon>Ceratitis</taxon>
    </lineage>
</organism>
<sequence length="119" mass="13965">MKRWKCILEEYNYEMKYVPGKTNVVSDALSRPPHTNTNVLSSTDHSDESSSHHLIPATEAPIHAFKNQLFLQYANEDSYSFKMPFPTFHRHTITKPDYYTQDIKYIFNRYLDPALTNGF</sequence>
<dbReference type="AlphaFoldDB" id="A0A811UWF5"/>
<keyword evidence="3" id="KW-1185">Reference proteome</keyword>
<accession>A0A811UWF5</accession>
<gene>
    <name evidence="2" type="ORF">CCAP1982_LOCUS10525</name>
</gene>
<dbReference type="EMBL" id="CAJHJT010000023">
    <property type="protein sequence ID" value="CAD7002037.1"/>
    <property type="molecule type" value="Genomic_DNA"/>
</dbReference>
<evidence type="ECO:0000313" key="2">
    <source>
        <dbReference type="EMBL" id="CAD7002037.1"/>
    </source>
</evidence>
<comment type="caution">
    <text evidence="2">The sequence shown here is derived from an EMBL/GenBank/DDBJ whole genome shotgun (WGS) entry which is preliminary data.</text>
</comment>
<evidence type="ECO:0000313" key="3">
    <source>
        <dbReference type="Proteomes" id="UP000606786"/>
    </source>
</evidence>